<dbReference type="RefSeq" id="WP_159751233.1">
    <property type="nucleotide sequence ID" value="NZ_WUQX01000001.1"/>
</dbReference>
<feature type="transmembrane region" description="Helical" evidence="6">
    <location>
        <begin position="78"/>
        <end position="97"/>
    </location>
</feature>
<keyword evidence="8" id="KW-1185">Reference proteome</keyword>
<evidence type="ECO:0000256" key="3">
    <source>
        <dbReference type="ARBA" id="ARBA00022692"/>
    </source>
</evidence>
<organism evidence="7 8">
    <name type="scientific">Sporofaciens musculi</name>
    <dbReference type="NCBI Taxonomy" id="2681861"/>
    <lineage>
        <taxon>Bacteria</taxon>
        <taxon>Bacillati</taxon>
        <taxon>Bacillota</taxon>
        <taxon>Clostridia</taxon>
        <taxon>Lachnospirales</taxon>
        <taxon>Lachnospiraceae</taxon>
        <taxon>Sporofaciens</taxon>
    </lineage>
</organism>
<feature type="transmembrane region" description="Helical" evidence="6">
    <location>
        <begin position="149"/>
        <end position="167"/>
    </location>
</feature>
<dbReference type="InterPro" id="IPR051327">
    <property type="entry name" value="MATE_MepA_subfamily"/>
</dbReference>
<protein>
    <submittedName>
        <fullName evidence="7">Uncharacterized protein</fullName>
    </submittedName>
</protein>
<comment type="subcellular location">
    <subcellularLocation>
        <location evidence="1">Cell membrane</location>
        <topology evidence="1">Multi-pass membrane protein</topology>
    </subcellularLocation>
</comment>
<evidence type="ECO:0000256" key="5">
    <source>
        <dbReference type="ARBA" id="ARBA00023136"/>
    </source>
</evidence>
<dbReference type="PANTHER" id="PTHR43823">
    <property type="entry name" value="SPORULATION PROTEIN YKVU"/>
    <property type="match status" value="1"/>
</dbReference>
<dbReference type="EMBL" id="WUQX01000001">
    <property type="protein sequence ID" value="MXP76061.1"/>
    <property type="molecule type" value="Genomic_DNA"/>
</dbReference>
<feature type="transmembrane region" description="Helical" evidence="6">
    <location>
        <begin position="37"/>
        <end position="58"/>
    </location>
</feature>
<evidence type="ECO:0000313" key="7">
    <source>
        <dbReference type="EMBL" id="MXP76061.1"/>
    </source>
</evidence>
<dbReference type="InterPro" id="IPR002528">
    <property type="entry name" value="MATE_fam"/>
</dbReference>
<evidence type="ECO:0000256" key="2">
    <source>
        <dbReference type="ARBA" id="ARBA00022475"/>
    </source>
</evidence>
<proteinExistence type="predicted"/>
<feature type="transmembrane region" description="Helical" evidence="6">
    <location>
        <begin position="12"/>
        <end position="31"/>
    </location>
</feature>
<name>A0A7X3SJ83_9FIRM</name>
<evidence type="ECO:0000256" key="6">
    <source>
        <dbReference type="SAM" id="Phobius"/>
    </source>
</evidence>
<keyword evidence="3 6" id="KW-0812">Transmembrane</keyword>
<dbReference type="PANTHER" id="PTHR43823:SF3">
    <property type="entry name" value="MULTIDRUG EXPORT PROTEIN MEPA"/>
    <property type="match status" value="1"/>
</dbReference>
<dbReference type="GO" id="GO:0042910">
    <property type="term" value="F:xenobiotic transmembrane transporter activity"/>
    <property type="evidence" value="ECO:0007669"/>
    <property type="project" value="InterPro"/>
</dbReference>
<accession>A0A7X3SJ83</accession>
<dbReference type="Pfam" id="PF01554">
    <property type="entry name" value="MatE"/>
    <property type="match status" value="1"/>
</dbReference>
<reference evidence="7 8" key="1">
    <citation type="submission" date="2019-12" db="EMBL/GenBank/DDBJ databases">
        <title>Sporaefaciens musculi gen. nov., sp. nov., a novel bacterium isolated from the caecum of an obese mouse.</title>
        <authorList>
            <person name="Rasmussen T.S."/>
            <person name="Streidl T."/>
            <person name="Hitch T.C.A."/>
            <person name="Wortmann E."/>
            <person name="Deptula P."/>
            <person name="Hansen M."/>
            <person name="Nielsen D.S."/>
            <person name="Clavel T."/>
            <person name="Vogensen F.K."/>
        </authorList>
    </citation>
    <scope>NUCLEOTIDE SEQUENCE [LARGE SCALE GENOMIC DNA]</scope>
    <source>
        <strain evidence="7 8">WCA-9-b2</strain>
    </source>
</reference>
<comment type="caution">
    <text evidence="7">The sequence shown here is derived from an EMBL/GenBank/DDBJ whole genome shotgun (WGS) entry which is preliminary data.</text>
</comment>
<dbReference type="GO" id="GO:0005886">
    <property type="term" value="C:plasma membrane"/>
    <property type="evidence" value="ECO:0007669"/>
    <property type="project" value="UniProtKB-SubCell"/>
</dbReference>
<keyword evidence="5 6" id="KW-0472">Membrane</keyword>
<feature type="transmembrane region" description="Helical" evidence="6">
    <location>
        <begin position="117"/>
        <end position="137"/>
    </location>
</feature>
<sequence length="195" mass="21591">MNLEQLKQDTTKMIWQFSIPAIISMVLTSLITIAGYVAYAFSMVIVGFGQGTSPLISFAYGAKEKILAAHIRRRTNRYVCCAGIVVFLLMAAGMEWYSRLFVQNERVEGMIQSGMLIFMTSFFFSGVNAITSFYYTATGRAFESAVISASRGLVVLLACIFTLPFLFGMTGVWLAAPVTEGITLGITLYFLRSRQ</sequence>
<evidence type="ECO:0000256" key="1">
    <source>
        <dbReference type="ARBA" id="ARBA00004651"/>
    </source>
</evidence>
<keyword evidence="4 6" id="KW-1133">Transmembrane helix</keyword>
<dbReference type="Proteomes" id="UP000460412">
    <property type="component" value="Unassembled WGS sequence"/>
</dbReference>
<dbReference type="GO" id="GO:0015297">
    <property type="term" value="F:antiporter activity"/>
    <property type="evidence" value="ECO:0007669"/>
    <property type="project" value="InterPro"/>
</dbReference>
<dbReference type="AlphaFoldDB" id="A0A7X3SJ83"/>
<evidence type="ECO:0000256" key="4">
    <source>
        <dbReference type="ARBA" id="ARBA00022989"/>
    </source>
</evidence>
<keyword evidence="2" id="KW-1003">Cell membrane</keyword>
<gene>
    <name evidence="7" type="ORF">GN277_11880</name>
</gene>
<evidence type="ECO:0000313" key="8">
    <source>
        <dbReference type="Proteomes" id="UP000460412"/>
    </source>
</evidence>